<evidence type="ECO:0000313" key="2">
    <source>
        <dbReference type="Proteomes" id="UP001339911"/>
    </source>
</evidence>
<name>A0ABU7SK10_9ACTN</name>
<protein>
    <submittedName>
        <fullName evidence="1">Uncharacterized protein</fullName>
    </submittedName>
</protein>
<sequence length="94" mass="10803">MSYPVPSRPTRAFFVDDILQGRVNLDAYPLRYIRLGFPGNSTARAMYGTTPAIVELLDRMFSAVELLESRGWELVLLEEGGLWAFLRRRYQPAH</sequence>
<organism evidence="1 2">
    <name type="scientific">Plantactinospora veratri</name>
    <dbReference type="NCBI Taxonomy" id="1436122"/>
    <lineage>
        <taxon>Bacteria</taxon>
        <taxon>Bacillati</taxon>
        <taxon>Actinomycetota</taxon>
        <taxon>Actinomycetes</taxon>
        <taxon>Micromonosporales</taxon>
        <taxon>Micromonosporaceae</taxon>
        <taxon>Plantactinospora</taxon>
    </lineage>
</organism>
<dbReference type="EMBL" id="JAZGQL010000024">
    <property type="protein sequence ID" value="MEE6310265.1"/>
    <property type="molecule type" value="Genomic_DNA"/>
</dbReference>
<evidence type="ECO:0000313" key="1">
    <source>
        <dbReference type="EMBL" id="MEE6310265.1"/>
    </source>
</evidence>
<proteinExistence type="predicted"/>
<comment type="caution">
    <text evidence="1">The sequence shown here is derived from an EMBL/GenBank/DDBJ whole genome shotgun (WGS) entry which is preliminary data.</text>
</comment>
<gene>
    <name evidence="1" type="ORF">V1634_25850</name>
</gene>
<dbReference type="RefSeq" id="WP_331210488.1">
    <property type="nucleotide sequence ID" value="NZ_JAZGQL010000024.1"/>
</dbReference>
<dbReference type="Proteomes" id="UP001339911">
    <property type="component" value="Unassembled WGS sequence"/>
</dbReference>
<keyword evidence="2" id="KW-1185">Reference proteome</keyword>
<reference evidence="1 2" key="1">
    <citation type="submission" date="2024-01" db="EMBL/GenBank/DDBJ databases">
        <title>Genome insights into Plantactinospora veratri sp. nov.</title>
        <authorList>
            <person name="Wang L."/>
        </authorList>
    </citation>
    <scope>NUCLEOTIDE SEQUENCE [LARGE SCALE GENOMIC DNA]</scope>
    <source>
        <strain evidence="1 2">NEAU-FHS4</strain>
    </source>
</reference>
<accession>A0ABU7SK10</accession>